<evidence type="ECO:0000313" key="2">
    <source>
        <dbReference type="EMBL" id="SVE46664.1"/>
    </source>
</evidence>
<dbReference type="InterPro" id="IPR052181">
    <property type="entry name" value="5hmC_binding"/>
</dbReference>
<dbReference type="PANTHER" id="PTHR14087:SF7">
    <property type="entry name" value="THYMOCYTE NUCLEAR PROTEIN 1"/>
    <property type="match status" value="1"/>
</dbReference>
<dbReference type="EMBL" id="UINC01219271">
    <property type="protein sequence ID" value="SVE46664.1"/>
    <property type="molecule type" value="Genomic_DNA"/>
</dbReference>
<name>A0A383DQQ5_9ZZZZ</name>
<dbReference type="CDD" id="cd21133">
    <property type="entry name" value="EVE"/>
    <property type="match status" value="1"/>
</dbReference>
<dbReference type="Gene3D" id="3.10.590.10">
    <property type="entry name" value="ph1033 like domains"/>
    <property type="match status" value="1"/>
</dbReference>
<dbReference type="SUPFAM" id="SSF88697">
    <property type="entry name" value="PUA domain-like"/>
    <property type="match status" value="1"/>
</dbReference>
<reference evidence="2" key="1">
    <citation type="submission" date="2018-05" db="EMBL/GenBank/DDBJ databases">
        <authorList>
            <person name="Lanie J.A."/>
            <person name="Ng W.-L."/>
            <person name="Kazmierczak K.M."/>
            <person name="Andrzejewski T.M."/>
            <person name="Davidsen T.M."/>
            <person name="Wayne K.J."/>
            <person name="Tettelin H."/>
            <person name="Glass J.I."/>
            <person name="Rusch D."/>
            <person name="Podicherti R."/>
            <person name="Tsui H.-C.T."/>
            <person name="Winkler M.E."/>
        </authorList>
    </citation>
    <scope>NUCLEOTIDE SEQUENCE</scope>
</reference>
<protein>
    <recommendedName>
        <fullName evidence="1">EVE domain-containing protein</fullName>
    </recommendedName>
</protein>
<evidence type="ECO:0000259" key="1">
    <source>
        <dbReference type="Pfam" id="PF01878"/>
    </source>
</evidence>
<dbReference type="InterPro" id="IPR002740">
    <property type="entry name" value="EVE_domain"/>
</dbReference>
<gene>
    <name evidence="2" type="ORF">METZ01_LOCUS499518</name>
</gene>
<dbReference type="Pfam" id="PF01878">
    <property type="entry name" value="EVE"/>
    <property type="match status" value="1"/>
</dbReference>
<proteinExistence type="predicted"/>
<organism evidence="2">
    <name type="scientific">marine metagenome</name>
    <dbReference type="NCBI Taxonomy" id="408172"/>
    <lineage>
        <taxon>unclassified sequences</taxon>
        <taxon>metagenomes</taxon>
        <taxon>ecological metagenomes</taxon>
    </lineage>
</organism>
<feature type="domain" description="EVE" evidence="1">
    <location>
        <begin position="4"/>
        <end position="150"/>
    </location>
</feature>
<dbReference type="GO" id="GO:0005634">
    <property type="term" value="C:nucleus"/>
    <property type="evidence" value="ECO:0007669"/>
    <property type="project" value="TreeGrafter"/>
</dbReference>
<dbReference type="AlphaFoldDB" id="A0A383DQQ5"/>
<dbReference type="PANTHER" id="PTHR14087">
    <property type="entry name" value="THYMOCYTE NUCLEAR PROTEIN 1"/>
    <property type="match status" value="1"/>
</dbReference>
<dbReference type="InterPro" id="IPR015947">
    <property type="entry name" value="PUA-like_sf"/>
</dbReference>
<sequence>MARNYWLMKCEPTAYTIANLARDGSTSWEGVRNYQARNFMRDTMKVGDAVLFYASNAEPSGVTGIAKVSREAHPDHYAWKKGHKYFDPKSTKTDPIWHMVEISFVEQFPDTLPLSTLKATKALRNMMVTKKGSRLSIQPVTKAEFNIVVHLGRSAPASTDTPTH</sequence>
<dbReference type="InterPro" id="IPR047197">
    <property type="entry name" value="THYN1-like_EVE"/>
</dbReference>
<accession>A0A383DQQ5</accession>